<evidence type="ECO:0000313" key="3">
    <source>
        <dbReference type="EMBL" id="MBT1712052.1"/>
    </source>
</evidence>
<protein>
    <submittedName>
        <fullName evidence="3">Uncharacterized protein</fullName>
    </submittedName>
</protein>
<gene>
    <name evidence="3" type="ORF">KK062_27675</name>
</gene>
<reference evidence="3 4" key="1">
    <citation type="submission" date="2021-05" db="EMBL/GenBank/DDBJ databases">
        <title>A Polyphasic approach of four new species of the genus Ohtaekwangia: Ohtaekwangia histidinii sp. nov., Ohtaekwangia cretensis sp. nov., Ohtaekwangia indiensis sp. nov., Ohtaekwangia reichenbachii sp. nov. from diverse environment.</title>
        <authorList>
            <person name="Octaviana S."/>
        </authorList>
    </citation>
    <scope>NUCLEOTIDE SEQUENCE [LARGE SCALE GENOMIC DNA]</scope>
    <source>
        <strain evidence="3 4">PWU5</strain>
    </source>
</reference>
<feature type="region of interest" description="Disordered" evidence="1">
    <location>
        <begin position="45"/>
        <end position="217"/>
    </location>
</feature>
<dbReference type="EMBL" id="JAHESE010000048">
    <property type="protein sequence ID" value="MBT1712052.1"/>
    <property type="molecule type" value="Genomic_DNA"/>
</dbReference>
<dbReference type="RefSeq" id="WP_254087621.1">
    <property type="nucleotide sequence ID" value="NZ_JAHESE010000048.1"/>
</dbReference>
<sequence length="300" mass="31971">MTSRQEKKNEQVAFLVSVGIHAVALLAMFFIVAWRTPDPPYGGEPGVELNFGLDTEGGGDVQPQTPVGSGGTQPEEPQRNEIPQATPPPAAPKEQIEEKMVTSEEDDAPAIVKEEKKETKRPTETPPVKQPTETKKPEAKKEEQKPKQEVNPNAVYNPAGQTNSTNKTTEGRAGSPGSHGDDKGKTGDKGNPEGSLDAKALYGKQGNGNGGDGSSLSLDGWVWDAIPRPTVPNNETGRIVFDIVVNAEGELEKITVAENSLSPEAAKACRAAVENLTFSRTGANVPQASRGKITFVVRSR</sequence>
<keyword evidence="4" id="KW-1185">Reference proteome</keyword>
<feature type="compositionally biased region" description="Polar residues" evidence="1">
    <location>
        <begin position="159"/>
        <end position="168"/>
    </location>
</feature>
<evidence type="ECO:0000256" key="1">
    <source>
        <dbReference type="SAM" id="MobiDB-lite"/>
    </source>
</evidence>
<evidence type="ECO:0000313" key="4">
    <source>
        <dbReference type="Proteomes" id="UP001319080"/>
    </source>
</evidence>
<dbReference type="AlphaFoldDB" id="A0AAP2E530"/>
<feature type="compositionally biased region" description="Basic and acidic residues" evidence="1">
    <location>
        <begin position="112"/>
        <end position="123"/>
    </location>
</feature>
<evidence type="ECO:0000256" key="2">
    <source>
        <dbReference type="SAM" id="Phobius"/>
    </source>
</evidence>
<comment type="caution">
    <text evidence="3">The sequence shown here is derived from an EMBL/GenBank/DDBJ whole genome shotgun (WGS) entry which is preliminary data.</text>
</comment>
<feature type="compositionally biased region" description="Basic and acidic residues" evidence="1">
    <location>
        <begin position="132"/>
        <end position="148"/>
    </location>
</feature>
<dbReference type="Proteomes" id="UP001319080">
    <property type="component" value="Unassembled WGS sequence"/>
</dbReference>
<keyword evidence="2" id="KW-1133">Transmembrane helix</keyword>
<organism evidence="3 4">
    <name type="scientific">Dawidia cretensis</name>
    <dbReference type="NCBI Taxonomy" id="2782350"/>
    <lineage>
        <taxon>Bacteria</taxon>
        <taxon>Pseudomonadati</taxon>
        <taxon>Bacteroidota</taxon>
        <taxon>Cytophagia</taxon>
        <taxon>Cytophagales</taxon>
        <taxon>Chryseotaleaceae</taxon>
        <taxon>Dawidia</taxon>
    </lineage>
</organism>
<keyword evidence="2" id="KW-0472">Membrane</keyword>
<keyword evidence="2" id="KW-0812">Transmembrane</keyword>
<proteinExistence type="predicted"/>
<name>A0AAP2E530_9BACT</name>
<feature type="compositionally biased region" description="Basic and acidic residues" evidence="1">
    <location>
        <begin position="179"/>
        <end position="191"/>
    </location>
</feature>
<feature type="transmembrane region" description="Helical" evidence="2">
    <location>
        <begin position="12"/>
        <end position="34"/>
    </location>
</feature>
<accession>A0AAP2E530</accession>